<evidence type="ECO:0000313" key="1">
    <source>
        <dbReference type="EMBL" id="PZO80890.1"/>
    </source>
</evidence>
<evidence type="ECO:0008006" key="3">
    <source>
        <dbReference type="Google" id="ProtNLM"/>
    </source>
</evidence>
<comment type="caution">
    <text evidence="1">The sequence shown here is derived from an EMBL/GenBank/DDBJ whole genome shotgun (WGS) entry which is preliminary data.</text>
</comment>
<sequence>MSVRLLKSLIEKIHRIEQKIETERRRLAVDANRLSYLKKVRLLVKDRFSILSKRQAEGNMALQTVPIRGRRK</sequence>
<proteinExistence type="predicted"/>
<dbReference type="Proteomes" id="UP000249557">
    <property type="component" value="Unassembled WGS sequence"/>
</dbReference>
<evidence type="ECO:0000313" key="2">
    <source>
        <dbReference type="Proteomes" id="UP000249557"/>
    </source>
</evidence>
<protein>
    <recommendedName>
        <fullName evidence="3">DUF465 domain-containing protein</fullName>
    </recommendedName>
</protein>
<dbReference type="EMBL" id="QFNK01000322">
    <property type="protein sequence ID" value="PZO80890.1"/>
    <property type="molecule type" value="Genomic_DNA"/>
</dbReference>
<organism evidence="1 2">
    <name type="scientific">Micavibrio aeruginosavorus</name>
    <dbReference type="NCBI Taxonomy" id="349221"/>
    <lineage>
        <taxon>Bacteria</taxon>
        <taxon>Pseudomonadati</taxon>
        <taxon>Bdellovibrionota</taxon>
        <taxon>Bdellovibrionia</taxon>
        <taxon>Bdellovibrionales</taxon>
        <taxon>Pseudobdellovibrionaceae</taxon>
        <taxon>Micavibrio</taxon>
    </lineage>
</organism>
<reference evidence="1 2" key="1">
    <citation type="submission" date="2017-08" db="EMBL/GenBank/DDBJ databases">
        <title>Infants hospitalized years apart are colonized by the same room-sourced microbial strains.</title>
        <authorList>
            <person name="Brooks B."/>
            <person name="Olm M.R."/>
            <person name="Firek B.A."/>
            <person name="Baker R."/>
            <person name="Thomas B.C."/>
            <person name="Morowitz M.J."/>
            <person name="Banfield J.F."/>
        </authorList>
    </citation>
    <scope>NUCLEOTIDE SEQUENCE [LARGE SCALE GENOMIC DNA]</scope>
    <source>
        <strain evidence="1">S2_018_000_R2_104</strain>
    </source>
</reference>
<name>A0A2W4ZF32_9BACT</name>
<gene>
    <name evidence="1" type="ORF">DI626_11150</name>
</gene>
<dbReference type="AlphaFoldDB" id="A0A2W4ZF32"/>
<accession>A0A2W4ZF32</accession>